<dbReference type="EMBL" id="JABFTP020000144">
    <property type="protein sequence ID" value="KAL3283290.1"/>
    <property type="molecule type" value="Genomic_DNA"/>
</dbReference>
<sequence length="74" mass="8173">HDPNGTSGEAFVMNFPPNPNTMYFEPVTTQKILSIVRNLKNKQSCGYHGLTTKIIKECIHLIVAPLCSLVNSSL</sequence>
<organism evidence="1 2">
    <name type="scientific">Cryptolaemus montrouzieri</name>
    <dbReference type="NCBI Taxonomy" id="559131"/>
    <lineage>
        <taxon>Eukaryota</taxon>
        <taxon>Metazoa</taxon>
        <taxon>Ecdysozoa</taxon>
        <taxon>Arthropoda</taxon>
        <taxon>Hexapoda</taxon>
        <taxon>Insecta</taxon>
        <taxon>Pterygota</taxon>
        <taxon>Neoptera</taxon>
        <taxon>Endopterygota</taxon>
        <taxon>Coleoptera</taxon>
        <taxon>Polyphaga</taxon>
        <taxon>Cucujiformia</taxon>
        <taxon>Coccinelloidea</taxon>
        <taxon>Coccinellidae</taxon>
        <taxon>Scymninae</taxon>
        <taxon>Scymnini</taxon>
        <taxon>Cryptolaemus</taxon>
    </lineage>
</organism>
<comment type="caution">
    <text evidence="1">The sequence shown here is derived from an EMBL/GenBank/DDBJ whole genome shotgun (WGS) entry which is preliminary data.</text>
</comment>
<dbReference type="Proteomes" id="UP001516400">
    <property type="component" value="Unassembled WGS sequence"/>
</dbReference>
<dbReference type="AlphaFoldDB" id="A0ABD2NXA9"/>
<reference evidence="1 2" key="1">
    <citation type="journal article" date="2021" name="BMC Biol.">
        <title>Horizontally acquired antibacterial genes associated with adaptive radiation of ladybird beetles.</title>
        <authorList>
            <person name="Li H.S."/>
            <person name="Tang X.F."/>
            <person name="Huang Y.H."/>
            <person name="Xu Z.Y."/>
            <person name="Chen M.L."/>
            <person name="Du X.Y."/>
            <person name="Qiu B.Y."/>
            <person name="Chen P.T."/>
            <person name="Zhang W."/>
            <person name="Slipinski A."/>
            <person name="Escalona H.E."/>
            <person name="Waterhouse R.M."/>
            <person name="Zwick A."/>
            <person name="Pang H."/>
        </authorList>
    </citation>
    <scope>NUCLEOTIDE SEQUENCE [LARGE SCALE GENOMIC DNA]</scope>
    <source>
        <strain evidence="1">SYSU2018</strain>
    </source>
</reference>
<keyword evidence="2" id="KW-1185">Reference proteome</keyword>
<gene>
    <name evidence="1" type="ORF">HHI36_006439</name>
</gene>
<accession>A0ABD2NXA9</accession>
<evidence type="ECO:0000313" key="1">
    <source>
        <dbReference type="EMBL" id="KAL3283290.1"/>
    </source>
</evidence>
<name>A0ABD2NXA9_9CUCU</name>
<proteinExistence type="predicted"/>
<feature type="non-terminal residue" evidence="1">
    <location>
        <position position="74"/>
    </location>
</feature>
<feature type="non-terminal residue" evidence="1">
    <location>
        <position position="1"/>
    </location>
</feature>
<evidence type="ECO:0000313" key="2">
    <source>
        <dbReference type="Proteomes" id="UP001516400"/>
    </source>
</evidence>
<protein>
    <submittedName>
        <fullName evidence="1">Uncharacterized protein</fullName>
    </submittedName>
</protein>